<evidence type="ECO:0000313" key="1">
    <source>
        <dbReference type="EMBL" id="KAH7944353.1"/>
    </source>
</evidence>
<accession>A0A9D4PKN1</accession>
<sequence>MENCGCFSSRIQHWLMVLAENNTLVQITLDLSWFNREESWALLKALVSHASIKKAIVQRFRSEHVAEICRATRKTSIVQRFFSGNHAISDPVVTLTECKEGGGRHLRLDRIRRVGPSAHHPVPAALVQ</sequence>
<gene>
    <name evidence="1" type="ORF">HPB52_018608</name>
</gene>
<proteinExistence type="predicted"/>
<evidence type="ECO:0000313" key="2">
    <source>
        <dbReference type="Proteomes" id="UP000821837"/>
    </source>
</evidence>
<reference evidence="1" key="1">
    <citation type="journal article" date="2020" name="Cell">
        <title>Large-Scale Comparative Analyses of Tick Genomes Elucidate Their Genetic Diversity and Vector Capacities.</title>
        <authorList>
            <consortium name="Tick Genome and Microbiome Consortium (TIGMIC)"/>
            <person name="Jia N."/>
            <person name="Wang J."/>
            <person name="Shi W."/>
            <person name="Du L."/>
            <person name="Sun Y."/>
            <person name="Zhan W."/>
            <person name="Jiang J.F."/>
            <person name="Wang Q."/>
            <person name="Zhang B."/>
            <person name="Ji P."/>
            <person name="Bell-Sakyi L."/>
            <person name="Cui X.M."/>
            <person name="Yuan T.T."/>
            <person name="Jiang B.G."/>
            <person name="Yang W.F."/>
            <person name="Lam T.T."/>
            <person name="Chang Q.C."/>
            <person name="Ding S.J."/>
            <person name="Wang X.J."/>
            <person name="Zhu J.G."/>
            <person name="Ruan X.D."/>
            <person name="Zhao L."/>
            <person name="Wei J.T."/>
            <person name="Ye R.Z."/>
            <person name="Que T.C."/>
            <person name="Du C.H."/>
            <person name="Zhou Y.H."/>
            <person name="Cheng J.X."/>
            <person name="Dai P.F."/>
            <person name="Guo W.B."/>
            <person name="Han X.H."/>
            <person name="Huang E.J."/>
            <person name="Li L.F."/>
            <person name="Wei W."/>
            <person name="Gao Y.C."/>
            <person name="Liu J.Z."/>
            <person name="Shao H.Z."/>
            <person name="Wang X."/>
            <person name="Wang C.C."/>
            <person name="Yang T.C."/>
            <person name="Huo Q.B."/>
            <person name="Li W."/>
            <person name="Chen H.Y."/>
            <person name="Chen S.E."/>
            <person name="Zhou L.G."/>
            <person name="Ni X.B."/>
            <person name="Tian J.H."/>
            <person name="Sheng Y."/>
            <person name="Liu T."/>
            <person name="Pan Y.S."/>
            <person name="Xia L.Y."/>
            <person name="Li J."/>
            <person name="Zhao F."/>
            <person name="Cao W.C."/>
        </authorList>
    </citation>
    <scope>NUCLEOTIDE SEQUENCE</scope>
    <source>
        <strain evidence="1">Rsan-2018</strain>
    </source>
</reference>
<organism evidence="1 2">
    <name type="scientific">Rhipicephalus sanguineus</name>
    <name type="common">Brown dog tick</name>
    <name type="synonym">Ixodes sanguineus</name>
    <dbReference type="NCBI Taxonomy" id="34632"/>
    <lineage>
        <taxon>Eukaryota</taxon>
        <taxon>Metazoa</taxon>
        <taxon>Ecdysozoa</taxon>
        <taxon>Arthropoda</taxon>
        <taxon>Chelicerata</taxon>
        <taxon>Arachnida</taxon>
        <taxon>Acari</taxon>
        <taxon>Parasitiformes</taxon>
        <taxon>Ixodida</taxon>
        <taxon>Ixodoidea</taxon>
        <taxon>Ixodidae</taxon>
        <taxon>Rhipicephalinae</taxon>
        <taxon>Rhipicephalus</taxon>
        <taxon>Rhipicephalus</taxon>
    </lineage>
</organism>
<dbReference type="AlphaFoldDB" id="A0A9D4PKN1"/>
<dbReference type="Proteomes" id="UP000821837">
    <property type="component" value="Unassembled WGS sequence"/>
</dbReference>
<comment type="caution">
    <text evidence="1">The sequence shown here is derived from an EMBL/GenBank/DDBJ whole genome shotgun (WGS) entry which is preliminary data.</text>
</comment>
<protein>
    <submittedName>
        <fullName evidence="1">Uncharacterized protein</fullName>
    </submittedName>
</protein>
<keyword evidence="2" id="KW-1185">Reference proteome</keyword>
<name>A0A9D4PKN1_RHISA</name>
<reference evidence="1" key="2">
    <citation type="submission" date="2021-09" db="EMBL/GenBank/DDBJ databases">
        <authorList>
            <person name="Jia N."/>
            <person name="Wang J."/>
            <person name="Shi W."/>
            <person name="Du L."/>
            <person name="Sun Y."/>
            <person name="Zhan W."/>
            <person name="Jiang J."/>
            <person name="Wang Q."/>
            <person name="Zhang B."/>
            <person name="Ji P."/>
            <person name="Sakyi L.B."/>
            <person name="Cui X."/>
            <person name="Yuan T."/>
            <person name="Jiang B."/>
            <person name="Yang W."/>
            <person name="Lam T.T.-Y."/>
            <person name="Chang Q."/>
            <person name="Ding S."/>
            <person name="Wang X."/>
            <person name="Zhu J."/>
            <person name="Ruan X."/>
            <person name="Zhao L."/>
            <person name="Wei J."/>
            <person name="Que T."/>
            <person name="Du C."/>
            <person name="Cheng J."/>
            <person name="Dai P."/>
            <person name="Han X."/>
            <person name="Huang E."/>
            <person name="Gao Y."/>
            <person name="Liu J."/>
            <person name="Shao H."/>
            <person name="Ye R."/>
            <person name="Li L."/>
            <person name="Wei W."/>
            <person name="Wang X."/>
            <person name="Wang C."/>
            <person name="Huo Q."/>
            <person name="Li W."/>
            <person name="Guo W."/>
            <person name="Chen H."/>
            <person name="Chen S."/>
            <person name="Zhou L."/>
            <person name="Zhou L."/>
            <person name="Ni X."/>
            <person name="Tian J."/>
            <person name="Zhou Y."/>
            <person name="Sheng Y."/>
            <person name="Liu T."/>
            <person name="Pan Y."/>
            <person name="Xia L."/>
            <person name="Li J."/>
            <person name="Zhao F."/>
            <person name="Cao W."/>
        </authorList>
    </citation>
    <scope>NUCLEOTIDE SEQUENCE</scope>
    <source>
        <strain evidence="1">Rsan-2018</strain>
        <tissue evidence="1">Larvae</tissue>
    </source>
</reference>
<dbReference type="EMBL" id="JABSTV010001253">
    <property type="protein sequence ID" value="KAH7944353.1"/>
    <property type="molecule type" value="Genomic_DNA"/>
</dbReference>